<organism evidence="1 2">
    <name type="scientific">Acropora cervicornis</name>
    <name type="common">Staghorn coral</name>
    <dbReference type="NCBI Taxonomy" id="6130"/>
    <lineage>
        <taxon>Eukaryota</taxon>
        <taxon>Metazoa</taxon>
        <taxon>Cnidaria</taxon>
        <taxon>Anthozoa</taxon>
        <taxon>Hexacorallia</taxon>
        <taxon>Scleractinia</taxon>
        <taxon>Astrocoeniina</taxon>
        <taxon>Acroporidae</taxon>
        <taxon>Acropora</taxon>
    </lineage>
</organism>
<evidence type="ECO:0000313" key="2">
    <source>
        <dbReference type="Proteomes" id="UP001249851"/>
    </source>
</evidence>
<reference evidence="1" key="2">
    <citation type="journal article" date="2023" name="Science">
        <title>Genomic signatures of disease resistance in endangered staghorn corals.</title>
        <authorList>
            <person name="Vollmer S.V."/>
            <person name="Selwyn J.D."/>
            <person name="Despard B.A."/>
            <person name="Roesel C.L."/>
        </authorList>
    </citation>
    <scope>NUCLEOTIDE SEQUENCE</scope>
    <source>
        <strain evidence="1">K2</strain>
    </source>
</reference>
<dbReference type="EMBL" id="JARQWQ010000014">
    <property type="protein sequence ID" value="KAK2567568.1"/>
    <property type="molecule type" value="Genomic_DNA"/>
</dbReference>
<reference evidence="1" key="1">
    <citation type="journal article" date="2023" name="G3 (Bethesda)">
        <title>Whole genome assembly and annotation of the endangered Caribbean coral Acropora cervicornis.</title>
        <authorList>
            <person name="Selwyn J.D."/>
            <person name="Vollmer S.V."/>
        </authorList>
    </citation>
    <scope>NUCLEOTIDE SEQUENCE</scope>
    <source>
        <strain evidence="1">K2</strain>
    </source>
</reference>
<accession>A0AAD9QU74</accession>
<name>A0AAD9QU74_ACRCE</name>
<dbReference type="AlphaFoldDB" id="A0AAD9QU74"/>
<protein>
    <submittedName>
        <fullName evidence="1">Uncharacterized protein</fullName>
    </submittedName>
</protein>
<dbReference type="Proteomes" id="UP001249851">
    <property type="component" value="Unassembled WGS sequence"/>
</dbReference>
<gene>
    <name evidence="1" type="ORF">P5673_008406</name>
</gene>
<evidence type="ECO:0000313" key="1">
    <source>
        <dbReference type="EMBL" id="KAK2567568.1"/>
    </source>
</evidence>
<comment type="caution">
    <text evidence="1">The sequence shown here is derived from an EMBL/GenBank/DDBJ whole genome shotgun (WGS) entry which is preliminary data.</text>
</comment>
<keyword evidence="2" id="KW-1185">Reference proteome</keyword>
<sequence>MVMDMWTPKQRCRGFWMPFHQLMAQLECPQGV</sequence>
<proteinExistence type="predicted"/>